<dbReference type="AlphaFoldDB" id="A0A1W2LJ46"/>
<dbReference type="Proteomes" id="UP000076660">
    <property type="component" value="Unassembled WGS sequence"/>
</dbReference>
<dbReference type="EMBL" id="LQMT02000039">
    <property type="protein sequence ID" value="ONF62875.1"/>
    <property type="molecule type" value="Genomic_DNA"/>
</dbReference>
<name>A0A1W2LJ46_9PSEU</name>
<evidence type="ECO:0000313" key="3">
    <source>
        <dbReference type="Proteomes" id="UP000076660"/>
    </source>
</evidence>
<organism evidence="2 3">
    <name type="scientific">Amycolatopsis keratiniphila subsp. keratiniphila</name>
    <dbReference type="NCBI Taxonomy" id="227715"/>
    <lineage>
        <taxon>Bacteria</taxon>
        <taxon>Bacillati</taxon>
        <taxon>Actinomycetota</taxon>
        <taxon>Actinomycetes</taxon>
        <taxon>Pseudonocardiales</taxon>
        <taxon>Pseudonocardiaceae</taxon>
        <taxon>Amycolatopsis</taxon>
        <taxon>Amycolatopsis japonica group</taxon>
    </lineage>
</organism>
<gene>
    <name evidence="2" type="ORF">AVR91_0236095</name>
</gene>
<proteinExistence type="predicted"/>
<protein>
    <submittedName>
        <fullName evidence="2">Uncharacterized protein</fullName>
    </submittedName>
</protein>
<comment type="caution">
    <text evidence="2">The sequence shown here is derived from an EMBL/GenBank/DDBJ whole genome shotgun (WGS) entry which is preliminary data.</text>
</comment>
<dbReference type="OrthoDB" id="4551474at2"/>
<evidence type="ECO:0000256" key="1">
    <source>
        <dbReference type="SAM" id="MobiDB-lite"/>
    </source>
</evidence>
<accession>A0A1W2LJ46</accession>
<evidence type="ECO:0000313" key="2">
    <source>
        <dbReference type="EMBL" id="ONF62875.1"/>
    </source>
</evidence>
<feature type="region of interest" description="Disordered" evidence="1">
    <location>
        <begin position="111"/>
        <end position="135"/>
    </location>
</feature>
<reference evidence="2 3" key="1">
    <citation type="submission" date="2016-12" db="EMBL/GenBank/DDBJ databases">
        <title>Amycolatopsis keratiniphila subsp. keratiniphila genome sequencing and assembly.</title>
        <authorList>
            <person name="Mayilraj S."/>
            <person name="Kaur N."/>
        </authorList>
    </citation>
    <scope>NUCLEOTIDE SEQUENCE [LARGE SCALE GENOMIC DNA]</scope>
    <source>
        <strain evidence="2 3">DSM 44409</strain>
    </source>
</reference>
<feature type="compositionally biased region" description="Basic and acidic residues" evidence="1">
    <location>
        <begin position="111"/>
        <end position="126"/>
    </location>
</feature>
<sequence>MRDVKACSEREHFASVAERPLMFGIRSLPDLESFLIGYDQHALRHGGPGLDGWRDWLVARRGKDCNHGWTGQVRHLALPEGWTSWDITAEQEARVSKLLFTLLDEFLPEREADARNEKAGPRESRTGFRCGPTRT</sequence>
<dbReference type="RefSeq" id="WP_076857514.1">
    <property type="nucleotide sequence ID" value="NZ_LQMT02000039.1"/>
</dbReference>